<evidence type="ECO:0000256" key="1">
    <source>
        <dbReference type="ARBA" id="ARBA00022603"/>
    </source>
</evidence>
<evidence type="ECO:0000313" key="4">
    <source>
        <dbReference type="EMBL" id="TSA78780.1"/>
    </source>
</evidence>
<dbReference type="Gene3D" id="3.40.50.150">
    <property type="entry name" value="Vaccinia Virus protein VP39"/>
    <property type="match status" value="1"/>
</dbReference>
<keyword evidence="2 4" id="KW-0808">Transferase</keyword>
<evidence type="ECO:0000313" key="5">
    <source>
        <dbReference type="Proteomes" id="UP000319322"/>
    </source>
</evidence>
<proteinExistence type="predicted"/>
<evidence type="ECO:0000256" key="2">
    <source>
        <dbReference type="ARBA" id="ARBA00022679"/>
    </source>
</evidence>
<dbReference type="GO" id="GO:0032259">
    <property type="term" value="P:methylation"/>
    <property type="evidence" value="ECO:0007669"/>
    <property type="project" value="UniProtKB-KW"/>
</dbReference>
<feature type="non-terminal residue" evidence="4">
    <location>
        <position position="1"/>
    </location>
</feature>
<dbReference type="PRINTS" id="PR00508">
    <property type="entry name" value="S21N4MTFRASE"/>
</dbReference>
<reference evidence="4" key="1">
    <citation type="submission" date="2019-07" db="EMBL/GenBank/DDBJ databases">
        <title>Helicobacter labacensis sp. nov., Helicobacter mehlei sp. nov. and Helicobacter vulpis sp. nov., isolated from gastric mucosa of red fox (Vulpis vulpis).</title>
        <authorList>
            <person name="Kusar D."/>
            <person name="Gruntar I."/>
            <person name="Pate M."/>
            <person name="Zajc U."/>
            <person name="Ocepek M."/>
        </authorList>
    </citation>
    <scope>NUCLEOTIDE SEQUENCE [LARGE SCALE GENOMIC DNA]</scope>
    <source>
        <strain evidence="4">L8b</strain>
    </source>
</reference>
<dbReference type="Pfam" id="PF01555">
    <property type="entry name" value="N6_N4_Mtase"/>
    <property type="match status" value="1"/>
</dbReference>
<comment type="caution">
    <text evidence="4">The sequence shown here is derived from an EMBL/GenBank/DDBJ whole genome shotgun (WGS) entry which is preliminary data.</text>
</comment>
<dbReference type="AlphaFoldDB" id="A0A553UEZ7"/>
<organism evidence="4 5">
    <name type="scientific">Helicobacter mehlei</name>
    <dbReference type="NCBI Taxonomy" id="2316080"/>
    <lineage>
        <taxon>Bacteria</taxon>
        <taxon>Pseudomonadati</taxon>
        <taxon>Campylobacterota</taxon>
        <taxon>Epsilonproteobacteria</taxon>
        <taxon>Campylobacterales</taxon>
        <taxon>Helicobacteraceae</taxon>
        <taxon>Helicobacter</taxon>
    </lineage>
</organism>
<dbReference type="InterPro" id="IPR029063">
    <property type="entry name" value="SAM-dependent_MTases_sf"/>
</dbReference>
<dbReference type="InterPro" id="IPR002941">
    <property type="entry name" value="DNA_methylase_N4/N6"/>
</dbReference>
<dbReference type="GO" id="GO:0003677">
    <property type="term" value="F:DNA binding"/>
    <property type="evidence" value="ECO:0007669"/>
    <property type="project" value="InterPro"/>
</dbReference>
<dbReference type="EMBL" id="VKGC01000067">
    <property type="protein sequence ID" value="TSA78780.1"/>
    <property type="molecule type" value="Genomic_DNA"/>
</dbReference>
<dbReference type="GO" id="GO:0008170">
    <property type="term" value="F:N-methyltransferase activity"/>
    <property type="evidence" value="ECO:0007669"/>
    <property type="project" value="InterPro"/>
</dbReference>
<dbReference type="SUPFAM" id="SSF53335">
    <property type="entry name" value="S-adenosyl-L-methionine-dependent methyltransferases"/>
    <property type="match status" value="1"/>
</dbReference>
<dbReference type="InterPro" id="IPR001091">
    <property type="entry name" value="RM_Methyltransferase"/>
</dbReference>
<accession>A0A553UEZ7</accession>
<feature type="domain" description="DNA methylase N-4/N-6" evidence="3">
    <location>
        <begin position="32"/>
        <end position="95"/>
    </location>
</feature>
<reference evidence="4" key="2">
    <citation type="submission" date="2019-07" db="EMBL/GenBank/DDBJ databases">
        <authorList>
            <person name="Papic B."/>
        </authorList>
    </citation>
    <scope>NUCLEOTIDE SEQUENCE [LARGE SCALE GENOMIC DNA]</scope>
    <source>
        <strain evidence="4">L8b</strain>
    </source>
</reference>
<keyword evidence="1 4" id="KW-0489">Methyltransferase</keyword>
<name>A0A553UEZ7_9HELI</name>
<gene>
    <name evidence="4" type="ORF">FNE76_08110</name>
</gene>
<evidence type="ECO:0000259" key="3">
    <source>
        <dbReference type="Pfam" id="PF01555"/>
    </source>
</evidence>
<keyword evidence="5" id="KW-1185">Reference proteome</keyword>
<dbReference type="RefSeq" id="WP_143928493.1">
    <property type="nucleotide sequence ID" value="NZ_VKGC01000067.1"/>
</dbReference>
<protein>
    <submittedName>
        <fullName evidence="4">Site-specific DNA-methyltransferase</fullName>
    </submittedName>
</protein>
<sequence length="108" mass="11871">QQCEFILWGTKGELPSREPDYHYGYVQAYLHASKKQHATQKPTEVLKHLLEIVPKGGVVLDCFCGSGSTGVACVQLGLDFIGIEKSKEYAKIAQENLKRAMGAEGLFA</sequence>
<dbReference type="Proteomes" id="UP000319322">
    <property type="component" value="Unassembled WGS sequence"/>
</dbReference>